<evidence type="ECO:0000256" key="2">
    <source>
        <dbReference type="ARBA" id="ARBA00022679"/>
    </source>
</evidence>
<name>A0ABS6UDB2_9PSEU</name>
<proteinExistence type="predicted"/>
<accession>A0ABS6UDB2</accession>
<comment type="caution">
    <text evidence="5">The sequence shown here is derived from an EMBL/GenBank/DDBJ whole genome shotgun (WGS) entry which is preliminary data.</text>
</comment>
<dbReference type="Pfam" id="PF13579">
    <property type="entry name" value="Glyco_trans_4_4"/>
    <property type="match status" value="1"/>
</dbReference>
<evidence type="ECO:0000313" key="6">
    <source>
        <dbReference type="Proteomes" id="UP000694300"/>
    </source>
</evidence>
<keyword evidence="2" id="KW-0808">Transferase</keyword>
<dbReference type="InterPro" id="IPR050194">
    <property type="entry name" value="Glycosyltransferase_grp1"/>
</dbReference>
<sequence length="422" mass="45318">MRVGFVSRRYWPAVSGMSAYAENLLRHLVRVGHEVTMVSQYRGDEAGRAVYGGGPPPADRVPDGVQVVALEALGEQAVGRGERADFEGDVDTMTRTVLDLHEKEPFDVLHAQYAYPNGLAVLRAAREAGLPAVVSVQGGDGHWVGTCCATHRDLVRGVFAHAPALLIGSPSFAAEVAQRHGIDAGRFTLVPGATDAERFTPVDGEPVAPVGDPAVLLYHGRVDARKGVLDLLQAVRLLRDDDVAVRLLVSGIGPDTDLVARTVDELGLRADVDLLGAVPYERAHEVYRRGEVFVSPTYAEGFSNTILEAMASGLPVVSTDVVGVRDCVRAGGNDDDNGVLVPPADPPALAAGIRRVLDDDALRRRLVARAHSDVHRLWSWPVVAGRITDVYDAVLAERAEIPEIPDPPVDPECRFRTAPHLL</sequence>
<dbReference type="Pfam" id="PF00534">
    <property type="entry name" value="Glycos_transf_1"/>
    <property type="match status" value="1"/>
</dbReference>
<dbReference type="InterPro" id="IPR028098">
    <property type="entry name" value="Glyco_trans_4-like_N"/>
</dbReference>
<keyword evidence="1" id="KW-0328">Glycosyltransferase</keyword>
<protein>
    <submittedName>
        <fullName evidence="5">Glycosyltransferase family 4 protein</fullName>
    </submittedName>
</protein>
<evidence type="ECO:0000259" key="4">
    <source>
        <dbReference type="Pfam" id="PF13579"/>
    </source>
</evidence>
<dbReference type="EMBL" id="JADQDF010000001">
    <property type="protein sequence ID" value="MBW0130202.1"/>
    <property type="molecule type" value="Genomic_DNA"/>
</dbReference>
<dbReference type="PANTHER" id="PTHR45947">
    <property type="entry name" value="SULFOQUINOVOSYL TRANSFERASE SQD2"/>
    <property type="match status" value="1"/>
</dbReference>
<reference evidence="5 6" key="1">
    <citation type="submission" date="2020-11" db="EMBL/GenBank/DDBJ databases">
        <title>Pseudonocardia abyssalis sp. nov. and Pseudonocardia oceani sp. nov., description and phylogenomic analysis of two novel actinomycetes isolated from the deep Southern Ocean.</title>
        <authorList>
            <person name="Parra J."/>
        </authorList>
    </citation>
    <scope>NUCLEOTIDE SEQUENCE [LARGE SCALE GENOMIC DNA]</scope>
    <source>
        <strain evidence="6">KRD185</strain>
    </source>
</reference>
<gene>
    <name evidence="5" type="ORF">I4I82_21320</name>
</gene>
<organism evidence="5 6">
    <name type="scientific">Pseudonocardia oceani</name>
    <dbReference type="NCBI Taxonomy" id="2792013"/>
    <lineage>
        <taxon>Bacteria</taxon>
        <taxon>Bacillati</taxon>
        <taxon>Actinomycetota</taxon>
        <taxon>Actinomycetes</taxon>
        <taxon>Pseudonocardiales</taxon>
        <taxon>Pseudonocardiaceae</taxon>
        <taxon>Pseudonocardia</taxon>
    </lineage>
</organism>
<evidence type="ECO:0000259" key="3">
    <source>
        <dbReference type="Pfam" id="PF00534"/>
    </source>
</evidence>
<evidence type="ECO:0000313" key="5">
    <source>
        <dbReference type="EMBL" id="MBW0130202.1"/>
    </source>
</evidence>
<dbReference type="CDD" id="cd03801">
    <property type="entry name" value="GT4_PimA-like"/>
    <property type="match status" value="1"/>
</dbReference>
<dbReference type="PANTHER" id="PTHR45947:SF3">
    <property type="entry name" value="SULFOQUINOVOSYL TRANSFERASE SQD2"/>
    <property type="match status" value="1"/>
</dbReference>
<feature type="domain" description="Glycosyltransferase subfamily 4-like N-terminal" evidence="4">
    <location>
        <begin position="15"/>
        <end position="191"/>
    </location>
</feature>
<keyword evidence="6" id="KW-1185">Reference proteome</keyword>
<dbReference type="InterPro" id="IPR001296">
    <property type="entry name" value="Glyco_trans_1"/>
</dbReference>
<feature type="domain" description="Glycosyl transferase family 1" evidence="3">
    <location>
        <begin position="211"/>
        <end position="370"/>
    </location>
</feature>
<evidence type="ECO:0000256" key="1">
    <source>
        <dbReference type="ARBA" id="ARBA00022676"/>
    </source>
</evidence>
<dbReference type="Proteomes" id="UP000694300">
    <property type="component" value="Unassembled WGS sequence"/>
</dbReference>